<proteinExistence type="predicted"/>
<feature type="non-terminal residue" evidence="2">
    <location>
        <position position="375"/>
    </location>
</feature>
<sequence>KGKAPLARRPCRLSRLVGRAGDNMDLRDRAERSERTRWTVMLKRIIVESELPASEGWNADPDGTAWHRVGKGRRSTTLRKHVKTWRHVATWLYSTYNVPWPRTIEQFIEYVTHRVAEPCGKSIPTSLMKTLMFIEVAGEVPEKERLCKHPALQNTLEAVQIPVEIVMALERYVMTEGVPRYPRAYAWFRLVKLIALLGLRGVLKRTKTTRAGKKVEVQHVFISVDAWLEEPVEDHGTGLIGAMGKYYHALQMSQALMAELVMSQRSWASSLGVDDYVARQLGRWQPSTDEEIRNNLGGPDKLDEESIMEKVVEKLAVQEMDPNDVEDQKLRLTSFQGGIFASILGKDCWQASERDPLEVVEVEDGDEGSKNDETA</sequence>
<accession>A0AA36NFL9</accession>
<keyword evidence="3" id="KW-1185">Reference proteome</keyword>
<protein>
    <submittedName>
        <fullName evidence="2">Uncharacterized protein</fullName>
    </submittedName>
</protein>
<evidence type="ECO:0000256" key="1">
    <source>
        <dbReference type="SAM" id="MobiDB-lite"/>
    </source>
</evidence>
<evidence type="ECO:0000313" key="3">
    <source>
        <dbReference type="Proteomes" id="UP001178507"/>
    </source>
</evidence>
<feature type="non-terminal residue" evidence="2">
    <location>
        <position position="1"/>
    </location>
</feature>
<dbReference type="EMBL" id="CAUJNA010003843">
    <property type="protein sequence ID" value="CAJ1410855.1"/>
    <property type="molecule type" value="Genomic_DNA"/>
</dbReference>
<dbReference type="Proteomes" id="UP001178507">
    <property type="component" value="Unassembled WGS sequence"/>
</dbReference>
<comment type="caution">
    <text evidence="2">The sequence shown here is derived from an EMBL/GenBank/DDBJ whole genome shotgun (WGS) entry which is preliminary data.</text>
</comment>
<reference evidence="2" key="1">
    <citation type="submission" date="2023-08" db="EMBL/GenBank/DDBJ databases">
        <authorList>
            <person name="Chen Y."/>
            <person name="Shah S."/>
            <person name="Dougan E. K."/>
            <person name="Thang M."/>
            <person name="Chan C."/>
        </authorList>
    </citation>
    <scope>NUCLEOTIDE SEQUENCE</scope>
</reference>
<gene>
    <name evidence="2" type="ORF">EVOR1521_LOCUS31587</name>
</gene>
<dbReference type="AlphaFoldDB" id="A0AA36NFL9"/>
<feature type="region of interest" description="Disordered" evidence="1">
    <location>
        <begin position="355"/>
        <end position="375"/>
    </location>
</feature>
<evidence type="ECO:0000313" key="2">
    <source>
        <dbReference type="EMBL" id="CAJ1410855.1"/>
    </source>
</evidence>
<name>A0AA36NFL9_9DINO</name>
<organism evidence="2 3">
    <name type="scientific">Effrenium voratum</name>
    <dbReference type="NCBI Taxonomy" id="2562239"/>
    <lineage>
        <taxon>Eukaryota</taxon>
        <taxon>Sar</taxon>
        <taxon>Alveolata</taxon>
        <taxon>Dinophyceae</taxon>
        <taxon>Suessiales</taxon>
        <taxon>Symbiodiniaceae</taxon>
        <taxon>Effrenium</taxon>
    </lineage>
</organism>